<dbReference type="RefSeq" id="WP_088908544.1">
    <property type="nucleotide sequence ID" value="NZ_CP018145.1"/>
</dbReference>
<organism evidence="1 2">
    <name type="scientific">Brevibacillus formosus</name>
    <dbReference type="NCBI Taxonomy" id="54913"/>
    <lineage>
        <taxon>Bacteria</taxon>
        <taxon>Bacillati</taxon>
        <taxon>Bacillota</taxon>
        <taxon>Bacilli</taxon>
        <taxon>Bacillales</taxon>
        <taxon>Paenibacillaceae</taxon>
        <taxon>Brevibacillus</taxon>
    </lineage>
</organism>
<gene>
    <name evidence="1" type="ORF">BP422_15415</name>
</gene>
<sequence length="83" mass="9809">MAVFVIMLKDYEDEERVVYSYGPNEETMGKIEYDKKKGVINQLSPIDSDSYPDDFYFKRAGRRLARMIIKENNNFVERTTIES</sequence>
<proteinExistence type="predicted"/>
<evidence type="ECO:0000313" key="2">
    <source>
        <dbReference type="Proteomes" id="UP000197781"/>
    </source>
</evidence>
<reference evidence="1 2" key="1">
    <citation type="submission" date="2016-11" db="EMBL/GenBank/DDBJ databases">
        <authorList>
            <person name="Jaros S."/>
            <person name="Januszkiewicz K."/>
            <person name="Wedrychowicz H."/>
        </authorList>
    </citation>
    <scope>NUCLEOTIDE SEQUENCE [LARGE SCALE GENOMIC DNA]</scope>
    <source>
        <strain evidence="1 2">NF2</strain>
    </source>
</reference>
<dbReference type="KEGG" id="bfm:BP422_15415"/>
<dbReference type="AlphaFoldDB" id="A0A220MIW4"/>
<dbReference type="Proteomes" id="UP000197781">
    <property type="component" value="Chromosome"/>
</dbReference>
<evidence type="ECO:0000313" key="1">
    <source>
        <dbReference type="EMBL" id="ASJ54835.1"/>
    </source>
</evidence>
<protein>
    <submittedName>
        <fullName evidence="1">Uncharacterized protein</fullName>
    </submittedName>
</protein>
<name>A0A220MIW4_9BACL</name>
<accession>A0A220MIW4</accession>
<dbReference type="EMBL" id="CP018145">
    <property type="protein sequence ID" value="ASJ54835.1"/>
    <property type="molecule type" value="Genomic_DNA"/>
</dbReference>